<evidence type="ECO:0000256" key="1">
    <source>
        <dbReference type="SAM" id="Phobius"/>
    </source>
</evidence>
<proteinExistence type="predicted"/>
<gene>
    <name evidence="2" type="ORF">GCM10009111_32450</name>
</gene>
<comment type="caution">
    <text evidence="2">The sequence shown here is derived from an EMBL/GenBank/DDBJ whole genome shotgun (WGS) entry which is preliminary data.</text>
</comment>
<protein>
    <submittedName>
        <fullName evidence="2">Uncharacterized protein</fullName>
    </submittedName>
</protein>
<keyword evidence="1" id="KW-0812">Transmembrane</keyword>
<keyword evidence="1" id="KW-1133">Transmembrane helix</keyword>
<dbReference type="Proteomes" id="UP001500021">
    <property type="component" value="Unassembled WGS sequence"/>
</dbReference>
<sequence>MIWQLTALSLTAFGAILFYLSNKNQRFFSQPINRFWRYLAFSCWALALLAWLQYLVISAAILIWLISIMAIQIIVPLLSLTKPTKV</sequence>
<evidence type="ECO:0000313" key="2">
    <source>
        <dbReference type="EMBL" id="GAA0823177.1"/>
    </source>
</evidence>
<evidence type="ECO:0000313" key="3">
    <source>
        <dbReference type="Proteomes" id="UP001500021"/>
    </source>
</evidence>
<feature type="transmembrane region" description="Helical" evidence="1">
    <location>
        <begin position="35"/>
        <end position="55"/>
    </location>
</feature>
<organism evidence="2 3">
    <name type="scientific">Colwellia asteriadis</name>
    <dbReference type="NCBI Taxonomy" id="517723"/>
    <lineage>
        <taxon>Bacteria</taxon>
        <taxon>Pseudomonadati</taxon>
        <taxon>Pseudomonadota</taxon>
        <taxon>Gammaproteobacteria</taxon>
        <taxon>Alteromonadales</taxon>
        <taxon>Colwelliaceae</taxon>
        <taxon>Colwellia</taxon>
    </lineage>
</organism>
<keyword evidence="1" id="KW-0472">Membrane</keyword>
<feature type="transmembrane region" description="Helical" evidence="1">
    <location>
        <begin position="61"/>
        <end position="80"/>
    </location>
</feature>
<feature type="transmembrane region" description="Helical" evidence="1">
    <location>
        <begin position="6"/>
        <end position="23"/>
    </location>
</feature>
<name>A0ABN1LAR5_9GAMM</name>
<keyword evidence="3" id="KW-1185">Reference proteome</keyword>
<dbReference type="EMBL" id="BAAAFA010000013">
    <property type="protein sequence ID" value="GAA0823177.1"/>
    <property type="molecule type" value="Genomic_DNA"/>
</dbReference>
<accession>A0ABN1LAR5</accession>
<reference evidence="2 3" key="1">
    <citation type="journal article" date="2019" name="Int. J. Syst. Evol. Microbiol.">
        <title>The Global Catalogue of Microorganisms (GCM) 10K type strain sequencing project: providing services to taxonomists for standard genome sequencing and annotation.</title>
        <authorList>
            <consortium name="The Broad Institute Genomics Platform"/>
            <consortium name="The Broad Institute Genome Sequencing Center for Infectious Disease"/>
            <person name="Wu L."/>
            <person name="Ma J."/>
        </authorList>
    </citation>
    <scope>NUCLEOTIDE SEQUENCE [LARGE SCALE GENOMIC DNA]</scope>
    <source>
        <strain evidence="2 3">JCM 15608</strain>
    </source>
</reference>